<dbReference type="InterPro" id="IPR044651">
    <property type="entry name" value="OTSB-like"/>
</dbReference>
<protein>
    <recommendedName>
        <fullName evidence="3">Trehalose 6-phosphate phosphatase</fullName>
        <ecNumber evidence="3">3.1.3.12</ecNumber>
    </recommendedName>
</protein>
<comment type="cofactor">
    <cofactor evidence="3">
        <name>Mg(2+)</name>
        <dbReference type="ChEBI" id="CHEBI:18420"/>
    </cofactor>
</comment>
<dbReference type="SUPFAM" id="SSF56784">
    <property type="entry name" value="HAD-like"/>
    <property type="match status" value="1"/>
</dbReference>
<evidence type="ECO:0000313" key="5">
    <source>
        <dbReference type="Proteomes" id="UP000264006"/>
    </source>
</evidence>
<dbReference type="GO" id="GO:0004805">
    <property type="term" value="F:trehalose-phosphatase activity"/>
    <property type="evidence" value="ECO:0007669"/>
    <property type="project" value="UniProtKB-EC"/>
</dbReference>
<dbReference type="AlphaFoldDB" id="A0A346XX95"/>
<proteinExistence type="inferred from homology"/>
<evidence type="ECO:0000256" key="2">
    <source>
        <dbReference type="ARBA" id="ARBA00024179"/>
    </source>
</evidence>
<gene>
    <name evidence="4" type="ORF">DVS28_a2159</name>
</gene>
<dbReference type="InterPro" id="IPR023214">
    <property type="entry name" value="HAD_sf"/>
</dbReference>
<dbReference type="NCBIfam" id="TIGR00685">
    <property type="entry name" value="T6PP"/>
    <property type="match status" value="1"/>
</dbReference>
<dbReference type="PANTHER" id="PTHR43768:SF3">
    <property type="entry name" value="TREHALOSE 6-PHOSPHATE PHOSPHATASE"/>
    <property type="match status" value="1"/>
</dbReference>
<dbReference type="RefSeq" id="WP_164710378.1">
    <property type="nucleotide sequence ID" value="NZ_CP031165.1"/>
</dbReference>
<dbReference type="PANTHER" id="PTHR43768">
    <property type="entry name" value="TREHALOSE 6-PHOSPHATE PHOSPHATASE"/>
    <property type="match status" value="1"/>
</dbReference>
<comment type="pathway">
    <text evidence="3">Glycan biosynthesis; trehalose biosynthesis.</text>
</comment>
<dbReference type="GO" id="GO:0046872">
    <property type="term" value="F:metal ion binding"/>
    <property type="evidence" value="ECO:0007669"/>
    <property type="project" value="UniProtKB-KW"/>
</dbReference>
<comment type="catalytic activity">
    <reaction evidence="3">
        <text>alpha,alpha-trehalose 6-phosphate + H2O = alpha,alpha-trehalose + phosphate</text>
        <dbReference type="Rhea" id="RHEA:23420"/>
        <dbReference type="ChEBI" id="CHEBI:15377"/>
        <dbReference type="ChEBI" id="CHEBI:16551"/>
        <dbReference type="ChEBI" id="CHEBI:43474"/>
        <dbReference type="ChEBI" id="CHEBI:58429"/>
        <dbReference type="EC" id="3.1.3.12"/>
    </reaction>
</comment>
<evidence type="ECO:0000313" key="4">
    <source>
        <dbReference type="EMBL" id="AXV06842.1"/>
    </source>
</evidence>
<dbReference type="InterPro" id="IPR003337">
    <property type="entry name" value="Trehalose_PPase"/>
</dbReference>
<organism evidence="4 5">
    <name type="scientific">Euzebya pacifica</name>
    <dbReference type="NCBI Taxonomy" id="1608957"/>
    <lineage>
        <taxon>Bacteria</taxon>
        <taxon>Bacillati</taxon>
        <taxon>Actinomycetota</taxon>
        <taxon>Nitriliruptoria</taxon>
        <taxon>Euzebyales</taxon>
    </lineage>
</organism>
<comment type="function">
    <text evidence="2 3">Removes the phosphate from trehalose 6-phosphate to produce free trehalose.</text>
</comment>
<dbReference type="UniPathway" id="UPA00299"/>
<comment type="similarity">
    <text evidence="3">Belongs to the trehalose phosphatase family.</text>
</comment>
<name>A0A346XX95_9ACTN</name>
<keyword evidence="1 3" id="KW-0378">Hydrolase</keyword>
<keyword evidence="3" id="KW-0460">Magnesium</keyword>
<evidence type="ECO:0000256" key="3">
    <source>
        <dbReference type="RuleBase" id="RU361117"/>
    </source>
</evidence>
<dbReference type="KEGG" id="euz:DVS28_a2159"/>
<dbReference type="GO" id="GO:0005992">
    <property type="term" value="P:trehalose biosynthetic process"/>
    <property type="evidence" value="ECO:0007669"/>
    <property type="project" value="UniProtKB-UniPathway"/>
</dbReference>
<keyword evidence="3" id="KW-0479">Metal-binding</keyword>
<reference evidence="4 5" key="1">
    <citation type="submission" date="2018-09" db="EMBL/GenBank/DDBJ databases">
        <title>Complete genome sequence of Euzebya sp. DY32-46 isolated from seawater of Pacific Ocean.</title>
        <authorList>
            <person name="Xu L."/>
            <person name="Wu Y.-H."/>
            <person name="Xu X.-W."/>
        </authorList>
    </citation>
    <scope>NUCLEOTIDE SEQUENCE [LARGE SCALE GENOMIC DNA]</scope>
    <source>
        <strain evidence="4 5">DY32-46</strain>
    </source>
</reference>
<dbReference type="Pfam" id="PF02358">
    <property type="entry name" value="Trehalose_PPase"/>
    <property type="match status" value="1"/>
</dbReference>
<sequence length="248" mass="25754">MTIDWPAGPLDRACLVLDFDGTLAPIVSDPATSAMPDSTRTVLASLVGRVGRLAIVSGRPAGFLAERVGVDGAELVGLYGLERVVDGSVEPDPRVAPYLDALAAAKVAMGEEVARWEGAELEDKGRAFAVHWRRAADRDAAAVALEAMARRVAGELAVEDGKMVVELRPPVAADKGTAVALLADGFDDVCFAGDDLGDLPAFAEVRSRGGLAVAVDHGEETDPRVRAAADVVVDGTAGFADWLAARLA</sequence>
<dbReference type="EMBL" id="CP031165">
    <property type="protein sequence ID" value="AXV06842.1"/>
    <property type="molecule type" value="Genomic_DNA"/>
</dbReference>
<accession>A0A346XX95</accession>
<dbReference type="Gene3D" id="3.40.50.1000">
    <property type="entry name" value="HAD superfamily/HAD-like"/>
    <property type="match status" value="1"/>
</dbReference>
<evidence type="ECO:0000256" key="1">
    <source>
        <dbReference type="ARBA" id="ARBA00022801"/>
    </source>
</evidence>
<dbReference type="InterPro" id="IPR036412">
    <property type="entry name" value="HAD-like_sf"/>
</dbReference>
<dbReference type="Proteomes" id="UP000264006">
    <property type="component" value="Chromosome"/>
</dbReference>
<dbReference type="Gene3D" id="3.30.70.1020">
    <property type="entry name" value="Trehalose-6-phosphate phosphatase related protein, domain 2"/>
    <property type="match status" value="1"/>
</dbReference>
<keyword evidence="5" id="KW-1185">Reference proteome</keyword>
<dbReference type="EC" id="3.1.3.12" evidence="3"/>